<dbReference type="OrthoDB" id="2420454at2759"/>
<dbReference type="Gene3D" id="3.10.129.10">
    <property type="entry name" value="Hotdog Thioesterase"/>
    <property type="match status" value="1"/>
</dbReference>
<protein>
    <recommendedName>
        <fullName evidence="5">Thioesterase domain-containing protein</fullName>
    </recommendedName>
</protein>
<dbReference type="CDD" id="cd00586">
    <property type="entry name" value="4HBT"/>
    <property type="match status" value="1"/>
</dbReference>
<evidence type="ECO:0008006" key="5">
    <source>
        <dbReference type="Google" id="ProtNLM"/>
    </source>
</evidence>
<dbReference type="InterPro" id="IPR029069">
    <property type="entry name" value="HotDog_dom_sf"/>
</dbReference>
<reference evidence="3 4" key="1">
    <citation type="journal article" date="2018" name="PLoS Genet.">
        <title>Repeat elements organise 3D genome structure and mediate transcription in the filamentous fungus Epichloe festucae.</title>
        <authorList>
            <person name="Winter D.J."/>
            <person name="Ganley A.R.D."/>
            <person name="Young C.A."/>
            <person name="Liachko I."/>
            <person name="Schardl C.L."/>
            <person name="Dupont P.Y."/>
            <person name="Berry D."/>
            <person name="Ram A."/>
            <person name="Scott B."/>
            <person name="Cox M.P."/>
        </authorList>
    </citation>
    <scope>NUCLEOTIDE SEQUENCE [LARGE SCALE GENOMIC DNA]</scope>
    <source>
        <strain evidence="3 4">Fl1</strain>
    </source>
</reference>
<dbReference type="AlphaFoldDB" id="A0A7S9KR43"/>
<dbReference type="EMBL" id="CP031386">
    <property type="protein sequence ID" value="QPG98264.1"/>
    <property type="molecule type" value="Genomic_DNA"/>
</dbReference>
<dbReference type="PANTHER" id="PTHR31793">
    <property type="entry name" value="4-HYDROXYBENZOYL-COA THIOESTERASE FAMILY MEMBER"/>
    <property type="match status" value="1"/>
</dbReference>
<proteinExistence type="inferred from homology"/>
<comment type="similarity">
    <text evidence="1">Belongs to the 4-hydroxybenzoyl-CoA thioesterase family.</text>
</comment>
<dbReference type="SUPFAM" id="SSF54637">
    <property type="entry name" value="Thioesterase/thiol ester dehydrase-isomerase"/>
    <property type="match status" value="1"/>
</dbReference>
<evidence type="ECO:0000313" key="4">
    <source>
        <dbReference type="Proteomes" id="UP000594364"/>
    </source>
</evidence>
<evidence type="ECO:0000313" key="3">
    <source>
        <dbReference type="EMBL" id="QPG98264.1"/>
    </source>
</evidence>
<accession>A0A7S9KR43</accession>
<dbReference type="GO" id="GO:0047617">
    <property type="term" value="F:fatty acyl-CoA hydrolase activity"/>
    <property type="evidence" value="ECO:0007669"/>
    <property type="project" value="TreeGrafter"/>
</dbReference>
<evidence type="ECO:0000256" key="2">
    <source>
        <dbReference type="ARBA" id="ARBA00022801"/>
    </source>
</evidence>
<organism evidence="3 4">
    <name type="scientific">Epichloe festucae (strain Fl1)</name>
    <dbReference type="NCBI Taxonomy" id="877507"/>
    <lineage>
        <taxon>Eukaryota</taxon>
        <taxon>Fungi</taxon>
        <taxon>Dikarya</taxon>
        <taxon>Ascomycota</taxon>
        <taxon>Pezizomycotina</taxon>
        <taxon>Sordariomycetes</taxon>
        <taxon>Hypocreomycetidae</taxon>
        <taxon>Hypocreales</taxon>
        <taxon>Clavicipitaceae</taxon>
        <taxon>Epichloe</taxon>
    </lineage>
</organism>
<evidence type="ECO:0000256" key="1">
    <source>
        <dbReference type="ARBA" id="ARBA00005953"/>
    </source>
</evidence>
<dbReference type="Proteomes" id="UP000594364">
    <property type="component" value="Chromosome 2"/>
</dbReference>
<keyword evidence="4" id="KW-1185">Reference proteome</keyword>
<dbReference type="PANTHER" id="PTHR31793:SF27">
    <property type="entry name" value="NOVEL THIOESTERASE SUPERFAMILY DOMAIN AND SAPOSIN A-TYPE DOMAIN CONTAINING PROTEIN (0610012H03RIK)"/>
    <property type="match status" value="1"/>
</dbReference>
<sequence>MASADKKTRKREDYPYILDYRTRWNDNDMYDHMNNSVYNFLFDSAVNAYLMEHCNLHPPSSPHYPLVAHTSTNYYSSIAYPSVAEVGVRVVKLGNSSVMFELALFEKGVSDVKAVCDFIHVFVERATGRPAKTGMAPELREGLEQLCKGGEPFKSKSKL</sequence>
<keyword evidence="2" id="KW-0378">Hydrolase</keyword>
<dbReference type="InterPro" id="IPR050563">
    <property type="entry name" value="4-hydroxybenzoyl-CoA_TE"/>
</dbReference>
<gene>
    <name evidence="3" type="ORF">C2857_007432</name>
</gene>
<dbReference type="FunFam" id="3.10.129.10:FF:000104">
    <property type="entry name" value="Thioesterase family protein (AFU_orthologue AFUA_2G16350)"/>
    <property type="match status" value="1"/>
</dbReference>
<dbReference type="Pfam" id="PF13279">
    <property type="entry name" value="4HBT_2"/>
    <property type="match status" value="1"/>
</dbReference>
<name>A0A7S9KR43_EPIFF</name>